<evidence type="ECO:0000256" key="2">
    <source>
        <dbReference type="ARBA" id="ARBA00022729"/>
    </source>
</evidence>
<evidence type="ECO:0000313" key="8">
    <source>
        <dbReference type="EMBL" id="KAH3881702.1"/>
    </source>
</evidence>
<dbReference type="PANTHER" id="PTHR23301:SF0">
    <property type="entry name" value="CHITIN-BINDING TYPE-2 DOMAIN-CONTAINING PROTEIN-RELATED"/>
    <property type="match status" value="1"/>
</dbReference>
<evidence type="ECO:0000259" key="7">
    <source>
        <dbReference type="PROSITE" id="PS50940"/>
    </source>
</evidence>
<feature type="domain" description="Chitin-binding type-2" evidence="7">
    <location>
        <begin position="35"/>
        <end position="94"/>
    </location>
</feature>
<dbReference type="OrthoDB" id="6112160at2759"/>
<comment type="caution">
    <text evidence="8">The sequence shown here is derived from an EMBL/GenBank/DDBJ whole genome shotgun (WGS) entry which is preliminary data.</text>
</comment>
<reference evidence="8" key="1">
    <citation type="journal article" date="2019" name="bioRxiv">
        <title>The Genome of the Zebra Mussel, Dreissena polymorpha: A Resource for Invasive Species Research.</title>
        <authorList>
            <person name="McCartney M.A."/>
            <person name="Auch B."/>
            <person name="Kono T."/>
            <person name="Mallez S."/>
            <person name="Zhang Y."/>
            <person name="Obille A."/>
            <person name="Becker A."/>
            <person name="Abrahante J.E."/>
            <person name="Garbe J."/>
            <person name="Badalamenti J.P."/>
            <person name="Herman A."/>
            <person name="Mangelson H."/>
            <person name="Liachko I."/>
            <person name="Sullivan S."/>
            <person name="Sone E.D."/>
            <person name="Koren S."/>
            <person name="Silverstein K.A.T."/>
            <person name="Beckman K.B."/>
            <person name="Gohl D.M."/>
        </authorList>
    </citation>
    <scope>NUCLEOTIDE SEQUENCE</scope>
    <source>
        <strain evidence="8">Duluth1</strain>
        <tissue evidence="8">Whole animal</tissue>
    </source>
</reference>
<evidence type="ECO:0000256" key="6">
    <source>
        <dbReference type="SAM" id="SignalP"/>
    </source>
</evidence>
<evidence type="ECO:0000256" key="5">
    <source>
        <dbReference type="ARBA" id="ARBA00023180"/>
    </source>
</evidence>
<name>A0A9D4RX10_DREPO</name>
<dbReference type="Pfam" id="PF01607">
    <property type="entry name" value="CBM_14"/>
    <property type="match status" value="2"/>
</dbReference>
<dbReference type="InterPro" id="IPR051940">
    <property type="entry name" value="Chitin_bind-dev_reg"/>
</dbReference>
<evidence type="ECO:0000256" key="1">
    <source>
        <dbReference type="ARBA" id="ARBA00022669"/>
    </source>
</evidence>
<feature type="signal peptide" evidence="6">
    <location>
        <begin position="1"/>
        <end position="16"/>
    </location>
</feature>
<reference evidence="8" key="2">
    <citation type="submission" date="2020-11" db="EMBL/GenBank/DDBJ databases">
        <authorList>
            <person name="McCartney M.A."/>
            <person name="Auch B."/>
            <person name="Kono T."/>
            <person name="Mallez S."/>
            <person name="Becker A."/>
            <person name="Gohl D.M."/>
            <person name="Silverstein K.A.T."/>
            <person name="Koren S."/>
            <person name="Bechman K.B."/>
            <person name="Herman A."/>
            <person name="Abrahante J.E."/>
            <person name="Garbe J."/>
        </authorList>
    </citation>
    <scope>NUCLEOTIDE SEQUENCE</scope>
    <source>
        <strain evidence="8">Duluth1</strain>
        <tissue evidence="8">Whole animal</tissue>
    </source>
</reference>
<keyword evidence="4" id="KW-1015">Disulfide bond</keyword>
<accession>A0A9D4RX10</accession>
<keyword evidence="5" id="KW-0325">Glycoprotein</keyword>
<dbReference type="GO" id="GO:0008061">
    <property type="term" value="F:chitin binding"/>
    <property type="evidence" value="ECO:0007669"/>
    <property type="project" value="UniProtKB-KW"/>
</dbReference>
<gene>
    <name evidence="8" type="ORF">DPMN_005629</name>
</gene>
<evidence type="ECO:0000256" key="3">
    <source>
        <dbReference type="ARBA" id="ARBA00022737"/>
    </source>
</evidence>
<dbReference type="PANTHER" id="PTHR23301">
    <property type="entry name" value="CHITIN BINDING PERITROPHIN-A"/>
    <property type="match status" value="1"/>
</dbReference>
<dbReference type="Proteomes" id="UP000828390">
    <property type="component" value="Unassembled WGS sequence"/>
</dbReference>
<keyword evidence="9" id="KW-1185">Reference proteome</keyword>
<protein>
    <recommendedName>
        <fullName evidence="7">Chitin-binding type-2 domain-containing protein</fullName>
    </recommendedName>
</protein>
<keyword evidence="2 6" id="KW-0732">Signal</keyword>
<sequence>MNAALILYVFVALATAEPAREKRQANCVDSYKNVPNPCTNNPSSQVYFPHPSDSSKFIQCDRYARMYIIQCPENLQYSALTSTCRGNGPIETSTQPVNGNGNHGNTGNHGNADNPCTVEALVAAHFYFAVPGHPNEFIECDMLGHPNRLHCPATLEWDQNRLTCVYNFNIGAATVAPGGVKPSGIDGITNPCTAATISALKLFFPHPDPAKFIQCDLWGDLFVNNCPAGLIWNQYSETCASAFVIVNGGK</sequence>
<evidence type="ECO:0000313" key="9">
    <source>
        <dbReference type="Proteomes" id="UP000828390"/>
    </source>
</evidence>
<dbReference type="SMART" id="SM00494">
    <property type="entry name" value="ChtBD2"/>
    <property type="match status" value="3"/>
</dbReference>
<keyword evidence="3" id="KW-0677">Repeat</keyword>
<dbReference type="PROSITE" id="PS50940">
    <property type="entry name" value="CHIT_BIND_II"/>
    <property type="match status" value="1"/>
</dbReference>
<dbReference type="EMBL" id="JAIWYP010000001">
    <property type="protein sequence ID" value="KAH3881702.1"/>
    <property type="molecule type" value="Genomic_DNA"/>
</dbReference>
<keyword evidence="1" id="KW-0147">Chitin-binding</keyword>
<proteinExistence type="predicted"/>
<organism evidence="8 9">
    <name type="scientific">Dreissena polymorpha</name>
    <name type="common">Zebra mussel</name>
    <name type="synonym">Mytilus polymorpha</name>
    <dbReference type="NCBI Taxonomy" id="45954"/>
    <lineage>
        <taxon>Eukaryota</taxon>
        <taxon>Metazoa</taxon>
        <taxon>Spiralia</taxon>
        <taxon>Lophotrochozoa</taxon>
        <taxon>Mollusca</taxon>
        <taxon>Bivalvia</taxon>
        <taxon>Autobranchia</taxon>
        <taxon>Heteroconchia</taxon>
        <taxon>Euheterodonta</taxon>
        <taxon>Imparidentia</taxon>
        <taxon>Neoheterodontei</taxon>
        <taxon>Myida</taxon>
        <taxon>Dreissenoidea</taxon>
        <taxon>Dreissenidae</taxon>
        <taxon>Dreissena</taxon>
    </lineage>
</organism>
<dbReference type="GO" id="GO:0005576">
    <property type="term" value="C:extracellular region"/>
    <property type="evidence" value="ECO:0007669"/>
    <property type="project" value="InterPro"/>
</dbReference>
<dbReference type="Gene3D" id="2.170.140.10">
    <property type="entry name" value="Chitin binding domain"/>
    <property type="match status" value="3"/>
</dbReference>
<dbReference type="InterPro" id="IPR002557">
    <property type="entry name" value="Chitin-bd_dom"/>
</dbReference>
<evidence type="ECO:0000256" key="4">
    <source>
        <dbReference type="ARBA" id="ARBA00023157"/>
    </source>
</evidence>
<dbReference type="SUPFAM" id="SSF57625">
    <property type="entry name" value="Invertebrate chitin-binding proteins"/>
    <property type="match status" value="3"/>
</dbReference>
<dbReference type="AlphaFoldDB" id="A0A9D4RX10"/>
<feature type="chain" id="PRO_5038801579" description="Chitin-binding type-2 domain-containing protein" evidence="6">
    <location>
        <begin position="17"/>
        <end position="250"/>
    </location>
</feature>
<dbReference type="InterPro" id="IPR036508">
    <property type="entry name" value="Chitin-bd_dom_sf"/>
</dbReference>